<organism evidence="1 2">
    <name type="scientific">Timema podura</name>
    <name type="common">Walking stick</name>
    <dbReference type="NCBI Taxonomy" id="61482"/>
    <lineage>
        <taxon>Eukaryota</taxon>
        <taxon>Metazoa</taxon>
        <taxon>Ecdysozoa</taxon>
        <taxon>Arthropoda</taxon>
        <taxon>Hexapoda</taxon>
        <taxon>Insecta</taxon>
        <taxon>Pterygota</taxon>
        <taxon>Neoptera</taxon>
        <taxon>Polyneoptera</taxon>
        <taxon>Phasmatodea</taxon>
        <taxon>Timematodea</taxon>
        <taxon>Timematoidea</taxon>
        <taxon>Timematidae</taxon>
        <taxon>Timema</taxon>
    </lineage>
</organism>
<sequence length="131" mass="14227">MNIGGSSSSALALWVCNKVGPVGVATNILEYRDLTKVEAMGQTNHETRGVKPDDSSLEDCSILRRALLSPLKPSPKNLYLINPPVEFGTNNVFRSSHVSVTSVAPKPVLQDRSSQTTHMLQPLVTVKEEVD</sequence>
<comment type="caution">
    <text evidence="1">The sequence shown here is derived from an EMBL/GenBank/DDBJ whole genome shotgun (WGS) entry which is preliminary data.</text>
</comment>
<evidence type="ECO:0000313" key="1">
    <source>
        <dbReference type="EMBL" id="CAG2058551.1"/>
    </source>
</evidence>
<reference evidence="1" key="1">
    <citation type="submission" date="2021-03" db="EMBL/GenBank/DDBJ databases">
        <authorList>
            <person name="Tran Van P."/>
        </authorList>
    </citation>
    <scope>NUCLEOTIDE SEQUENCE</scope>
</reference>
<accession>A0ABN7NRU7</accession>
<protein>
    <submittedName>
        <fullName evidence="1">Uncharacterized protein</fullName>
    </submittedName>
</protein>
<proteinExistence type="predicted"/>
<name>A0ABN7NRU7_TIMPD</name>
<dbReference type="Proteomes" id="UP001153148">
    <property type="component" value="Unassembled WGS sequence"/>
</dbReference>
<gene>
    <name evidence="1" type="ORF">TPAB3V08_LOCUS5520</name>
</gene>
<dbReference type="EMBL" id="CAJPIN010007539">
    <property type="protein sequence ID" value="CAG2058551.1"/>
    <property type="molecule type" value="Genomic_DNA"/>
</dbReference>
<keyword evidence="2" id="KW-1185">Reference proteome</keyword>
<evidence type="ECO:0000313" key="2">
    <source>
        <dbReference type="Proteomes" id="UP001153148"/>
    </source>
</evidence>